<keyword evidence="2" id="KW-1185">Reference proteome</keyword>
<name>A0A561UBZ5_9ACTN</name>
<accession>A0A561UBZ5</accession>
<dbReference type="Gene3D" id="1.10.1200.10">
    <property type="entry name" value="ACP-like"/>
    <property type="match status" value="1"/>
</dbReference>
<proteinExistence type="predicted"/>
<dbReference type="AlphaFoldDB" id="A0A561UBZ5"/>
<dbReference type="RefSeq" id="WP_145903182.1">
    <property type="nucleotide sequence ID" value="NZ_BAAAMZ010000042.1"/>
</dbReference>
<dbReference type="InterPro" id="IPR036736">
    <property type="entry name" value="ACP-like_sf"/>
</dbReference>
<organism evidence="1 2">
    <name type="scientific">Kitasatospora viridis</name>
    <dbReference type="NCBI Taxonomy" id="281105"/>
    <lineage>
        <taxon>Bacteria</taxon>
        <taxon>Bacillati</taxon>
        <taxon>Actinomycetota</taxon>
        <taxon>Actinomycetes</taxon>
        <taxon>Kitasatosporales</taxon>
        <taxon>Streptomycetaceae</taxon>
        <taxon>Kitasatospora</taxon>
    </lineage>
</organism>
<dbReference type="EMBL" id="VIWT01000001">
    <property type="protein sequence ID" value="TWF96887.1"/>
    <property type="molecule type" value="Genomic_DNA"/>
</dbReference>
<evidence type="ECO:0000313" key="2">
    <source>
        <dbReference type="Proteomes" id="UP000317940"/>
    </source>
</evidence>
<sequence length="90" mass="9500">MIHGTDTDTVAAGVFAAVSAASDFPTEVLTHDQSLANDLDFDSLMFAELADRLVLTWPGLPLIDKAEIRAGTTIGDVIGWVRENLAEGAA</sequence>
<evidence type="ECO:0008006" key="3">
    <source>
        <dbReference type="Google" id="ProtNLM"/>
    </source>
</evidence>
<dbReference type="SUPFAM" id="SSF47336">
    <property type="entry name" value="ACP-like"/>
    <property type="match status" value="1"/>
</dbReference>
<comment type="caution">
    <text evidence="1">The sequence shown here is derived from an EMBL/GenBank/DDBJ whole genome shotgun (WGS) entry which is preliminary data.</text>
</comment>
<gene>
    <name evidence="1" type="ORF">FHX73_11661</name>
</gene>
<dbReference type="Proteomes" id="UP000317940">
    <property type="component" value="Unassembled WGS sequence"/>
</dbReference>
<evidence type="ECO:0000313" key="1">
    <source>
        <dbReference type="EMBL" id="TWF96887.1"/>
    </source>
</evidence>
<reference evidence="1 2" key="1">
    <citation type="submission" date="2019-06" db="EMBL/GenBank/DDBJ databases">
        <title>Sequencing the genomes of 1000 actinobacteria strains.</title>
        <authorList>
            <person name="Klenk H.-P."/>
        </authorList>
    </citation>
    <scope>NUCLEOTIDE SEQUENCE [LARGE SCALE GENOMIC DNA]</scope>
    <source>
        <strain evidence="1 2">DSM 44826</strain>
    </source>
</reference>
<protein>
    <recommendedName>
        <fullName evidence="3">Acyl carrier protein</fullName>
    </recommendedName>
</protein>